<reference evidence="1" key="1">
    <citation type="submission" date="2022-10" db="EMBL/GenBank/DDBJ databases">
        <title>Characterization and whole genome sequencing of a new Roseateles species, isolated from fresh water.</title>
        <authorList>
            <person name="Guliayeva D.Y."/>
            <person name="Akhremchuk A.E."/>
            <person name="Sikolenko M.A."/>
            <person name="Valentovich L.N."/>
            <person name="Sidarenka A.V."/>
        </authorList>
    </citation>
    <scope>NUCLEOTIDE SEQUENCE</scope>
    <source>
        <strain evidence="1">BIM B-1768</strain>
    </source>
</reference>
<proteinExistence type="predicted"/>
<evidence type="ECO:0000313" key="2">
    <source>
        <dbReference type="Proteomes" id="UP001064933"/>
    </source>
</evidence>
<organism evidence="1 2">
    <name type="scientific">Roseateles amylovorans</name>
    <dbReference type="NCBI Taxonomy" id="2978473"/>
    <lineage>
        <taxon>Bacteria</taxon>
        <taxon>Pseudomonadati</taxon>
        <taxon>Pseudomonadota</taxon>
        <taxon>Betaproteobacteria</taxon>
        <taxon>Burkholderiales</taxon>
        <taxon>Sphaerotilaceae</taxon>
        <taxon>Roseateles</taxon>
    </lineage>
</organism>
<dbReference type="Proteomes" id="UP001064933">
    <property type="component" value="Chromosome"/>
</dbReference>
<dbReference type="NCBIfam" id="TIGR02241">
    <property type="entry name" value="conserved hypothetical phage tail region protein"/>
    <property type="match status" value="1"/>
</dbReference>
<name>A0ABY6B7G6_9BURK</name>
<dbReference type="PANTHER" id="PTHR38009">
    <property type="entry name" value="CONSERVED HYPOTHETICAL PHAGE TAIL PROTEIN"/>
    <property type="match status" value="1"/>
</dbReference>
<dbReference type="InterPro" id="IPR011747">
    <property type="entry name" value="CHP02241"/>
</dbReference>
<protein>
    <submittedName>
        <fullName evidence="1">Phage tail protein</fullName>
    </submittedName>
</protein>
<dbReference type="InterPro" id="IPR010667">
    <property type="entry name" value="Phage_T4_Gp19"/>
</dbReference>
<evidence type="ECO:0000313" key="1">
    <source>
        <dbReference type="EMBL" id="UXH79161.1"/>
    </source>
</evidence>
<keyword evidence="2" id="KW-1185">Reference proteome</keyword>
<dbReference type="PANTHER" id="PTHR38009:SF1">
    <property type="entry name" value="CONSERVED HYPOTHETICAL PHAGE TAIL PROTEIN"/>
    <property type="match status" value="1"/>
</dbReference>
<gene>
    <name evidence="1" type="ORF">N4261_04270</name>
</gene>
<sequence length="152" mass="16816">MSAVQPFTAFNFAVEINRGDEARPLVGAAFSECDGLEMTMEIKTLREGGANDRQIRLNGPASFGQLTLKRGMTPNFDLWHWFQDSVSNPRLRAEAEVVLYAADGQTVCASFQLSRCVPIKLKAPALNARDGQIAVEELQVAYETLRFNGEHP</sequence>
<dbReference type="EMBL" id="CP104562">
    <property type="protein sequence ID" value="UXH79161.1"/>
    <property type="molecule type" value="Genomic_DNA"/>
</dbReference>
<accession>A0ABY6B7G6</accession>
<dbReference type="Pfam" id="PF06841">
    <property type="entry name" value="Phage_T4_gp19"/>
    <property type="match status" value="1"/>
</dbReference>
<dbReference type="RefSeq" id="WP_261758980.1">
    <property type="nucleotide sequence ID" value="NZ_CP104562.2"/>
</dbReference>